<evidence type="ECO:0000256" key="4">
    <source>
        <dbReference type="ARBA" id="ARBA00022833"/>
    </source>
</evidence>
<name>A0AAD3H1H7_9STRA</name>
<feature type="compositionally biased region" description="Polar residues" evidence="12">
    <location>
        <begin position="10"/>
        <end position="23"/>
    </location>
</feature>
<comment type="subcellular location">
    <subcellularLocation>
        <location evidence="1">Nucleus</location>
    </subcellularLocation>
</comment>
<feature type="coiled-coil region" evidence="11">
    <location>
        <begin position="698"/>
        <end position="732"/>
    </location>
</feature>
<accession>A0AAD3H1H7</accession>
<dbReference type="EMBL" id="BLLK01000022">
    <property type="protein sequence ID" value="GFH47117.1"/>
    <property type="molecule type" value="Genomic_DNA"/>
</dbReference>
<protein>
    <recommendedName>
        <fullName evidence="13">RING-type domain-containing protein</fullName>
    </recommendedName>
</protein>
<dbReference type="InterPro" id="IPR036388">
    <property type="entry name" value="WH-like_DNA-bd_sf"/>
</dbReference>
<evidence type="ECO:0000256" key="12">
    <source>
        <dbReference type="SAM" id="MobiDB-lite"/>
    </source>
</evidence>
<dbReference type="InterPro" id="IPR001841">
    <property type="entry name" value="Znf_RING"/>
</dbReference>
<dbReference type="Gene3D" id="3.30.40.10">
    <property type="entry name" value="Zinc/RING finger domain, C3HC4 (zinc finger)"/>
    <property type="match status" value="1"/>
</dbReference>
<keyword evidence="6" id="KW-0238">DNA-binding</keyword>
<dbReference type="GO" id="GO:0003700">
    <property type="term" value="F:DNA-binding transcription factor activity"/>
    <property type="evidence" value="ECO:0007669"/>
    <property type="project" value="InterPro"/>
</dbReference>
<dbReference type="Gene3D" id="1.10.10.10">
    <property type="entry name" value="Winged helix-like DNA-binding domain superfamily/Winged helix DNA-binding domain"/>
    <property type="match status" value="1"/>
</dbReference>
<evidence type="ECO:0000256" key="6">
    <source>
        <dbReference type="ARBA" id="ARBA00023125"/>
    </source>
</evidence>
<proteinExistence type="inferred from homology"/>
<keyword evidence="7" id="KW-0804">Transcription</keyword>
<dbReference type="GO" id="GO:0008270">
    <property type="term" value="F:zinc ion binding"/>
    <property type="evidence" value="ECO:0007669"/>
    <property type="project" value="UniProtKB-KW"/>
</dbReference>
<evidence type="ECO:0000256" key="8">
    <source>
        <dbReference type="ARBA" id="ARBA00023242"/>
    </source>
</evidence>
<dbReference type="SMART" id="SM00184">
    <property type="entry name" value="RING"/>
    <property type="match status" value="1"/>
</dbReference>
<sequence length="737" mass="85345">MNTSDRKSETCTSESRCAESSSPEARKLEKKPDHDLVSGSSRFAKRSRDQAGDCTSTSTRSKKSKARESFKQKGDEQSIVIPEKDKAIVTEKEEVINNKKKRSASDDIDDTHCPICLEKLNDPHIVPECCHRFCKGCIEEALEYRRECPICRGRVTSRRALRRDEVFGKLVHLLDVEKAKVNANIAATLQILNVDEHSNDAVATDDHQTKFREKKEAINISSIDSTPGAQNEKKKSRSSGKKGPSKKKTIGSPIFIQKTYHMIDSCDPTIASWSDSGDTFVVKDVETFAKNIIPQCFKHNNFTSFVRQLNFYGFRKIKYEPNKISKGEEGPESKYWRFRHDFFLRGRPDLLCIIKKTIQSHGAAQDVVNALKNEVAYLKSQLAAMKGKMEKDLQTQLQQNSHRIQHLENLQKQLHEKNQRIYYLQTLLQEKNQIHLENIAAIVKDLQSQLQQKNDRINELEEILQEVTKKLDGVKLQEVSTVKYLQKQLHEKNQRIYYLQTLLQEKNQIHLENIAAIVKDLQSQLQQKNDRIKELEEILQEVTKKLDGVETKLQQNNDRIQHLESRGKADKEKLQCLSQERKHLEAQLEEEKTRSDAFEKVARTLSYKHEIESMAAAVKDMQSQFQQKNERIQFLESNAVKDLQSRFQERDDRIKYLESKQKADEENLRKKNDKIKTLEVLVGTLSHDDKLQKIASKFQQKNERIKFLESVKEKDEEKLRQMTAVVSSLKKKLEEGK</sequence>
<evidence type="ECO:0000256" key="2">
    <source>
        <dbReference type="ARBA" id="ARBA00022723"/>
    </source>
</evidence>
<feature type="domain" description="RING-type" evidence="13">
    <location>
        <begin position="113"/>
        <end position="152"/>
    </location>
</feature>
<dbReference type="InterPro" id="IPR000232">
    <property type="entry name" value="HSF_DNA-bd"/>
</dbReference>
<evidence type="ECO:0000259" key="13">
    <source>
        <dbReference type="PROSITE" id="PS50089"/>
    </source>
</evidence>
<dbReference type="SUPFAM" id="SSF46785">
    <property type="entry name" value="Winged helix' DNA-binding domain"/>
    <property type="match status" value="1"/>
</dbReference>
<evidence type="ECO:0000256" key="1">
    <source>
        <dbReference type="ARBA" id="ARBA00004123"/>
    </source>
</evidence>
<gene>
    <name evidence="14" type="ORF">CTEN210_03592</name>
</gene>
<feature type="coiled-coil region" evidence="11">
    <location>
        <begin position="511"/>
        <end position="638"/>
    </location>
</feature>
<comment type="similarity">
    <text evidence="10">Belongs to the HSF family.</text>
</comment>
<dbReference type="Proteomes" id="UP001054902">
    <property type="component" value="Unassembled WGS sequence"/>
</dbReference>
<dbReference type="PANTHER" id="PTHR10015:SF206">
    <property type="entry name" value="HSF-TYPE DNA-BINDING DOMAIN-CONTAINING PROTEIN"/>
    <property type="match status" value="1"/>
</dbReference>
<keyword evidence="8" id="KW-0539">Nucleus</keyword>
<dbReference type="InterPro" id="IPR036390">
    <property type="entry name" value="WH_DNA-bd_sf"/>
</dbReference>
<evidence type="ECO:0000313" key="15">
    <source>
        <dbReference type="Proteomes" id="UP001054902"/>
    </source>
</evidence>
<feature type="coiled-coil region" evidence="11">
    <location>
        <begin position="368"/>
        <end position="410"/>
    </location>
</feature>
<evidence type="ECO:0000256" key="7">
    <source>
        <dbReference type="ARBA" id="ARBA00023163"/>
    </source>
</evidence>
<dbReference type="SMART" id="SM00415">
    <property type="entry name" value="HSF"/>
    <property type="match status" value="1"/>
</dbReference>
<feature type="compositionally biased region" description="Basic and acidic residues" evidence="12">
    <location>
        <begin position="24"/>
        <end position="36"/>
    </location>
</feature>
<dbReference type="AlphaFoldDB" id="A0AAD3H1H7"/>
<comment type="caution">
    <text evidence="14">The sequence shown here is derived from an EMBL/GenBank/DDBJ whole genome shotgun (WGS) entry which is preliminary data.</text>
</comment>
<keyword evidence="5" id="KW-0805">Transcription regulation</keyword>
<keyword evidence="3 9" id="KW-0863">Zinc-finger</keyword>
<keyword evidence="2" id="KW-0479">Metal-binding</keyword>
<keyword evidence="15" id="KW-1185">Reference proteome</keyword>
<evidence type="ECO:0000256" key="3">
    <source>
        <dbReference type="ARBA" id="ARBA00022771"/>
    </source>
</evidence>
<dbReference type="PROSITE" id="PS00518">
    <property type="entry name" value="ZF_RING_1"/>
    <property type="match status" value="1"/>
</dbReference>
<evidence type="ECO:0000256" key="9">
    <source>
        <dbReference type="PROSITE-ProRule" id="PRU00175"/>
    </source>
</evidence>
<dbReference type="GO" id="GO:0005634">
    <property type="term" value="C:nucleus"/>
    <property type="evidence" value="ECO:0007669"/>
    <property type="project" value="UniProtKB-SubCell"/>
</dbReference>
<dbReference type="PANTHER" id="PTHR10015">
    <property type="entry name" value="HEAT SHOCK TRANSCRIPTION FACTOR"/>
    <property type="match status" value="1"/>
</dbReference>
<evidence type="ECO:0000256" key="5">
    <source>
        <dbReference type="ARBA" id="ARBA00023015"/>
    </source>
</evidence>
<dbReference type="Pfam" id="PF00447">
    <property type="entry name" value="HSF_DNA-bind"/>
    <property type="match status" value="1"/>
</dbReference>
<dbReference type="InterPro" id="IPR017907">
    <property type="entry name" value="Znf_RING_CS"/>
</dbReference>
<dbReference type="PROSITE" id="PS50089">
    <property type="entry name" value="ZF_RING_2"/>
    <property type="match status" value="1"/>
</dbReference>
<dbReference type="InterPro" id="IPR013083">
    <property type="entry name" value="Znf_RING/FYVE/PHD"/>
</dbReference>
<dbReference type="Gene3D" id="1.20.5.340">
    <property type="match status" value="1"/>
</dbReference>
<evidence type="ECO:0000256" key="10">
    <source>
        <dbReference type="RuleBase" id="RU004020"/>
    </source>
</evidence>
<dbReference type="GO" id="GO:0043565">
    <property type="term" value="F:sequence-specific DNA binding"/>
    <property type="evidence" value="ECO:0007669"/>
    <property type="project" value="InterPro"/>
</dbReference>
<dbReference type="Pfam" id="PF13923">
    <property type="entry name" value="zf-C3HC4_2"/>
    <property type="match status" value="1"/>
</dbReference>
<dbReference type="SUPFAM" id="SSF57850">
    <property type="entry name" value="RING/U-box"/>
    <property type="match status" value="1"/>
</dbReference>
<evidence type="ECO:0000313" key="14">
    <source>
        <dbReference type="EMBL" id="GFH47117.1"/>
    </source>
</evidence>
<keyword evidence="4" id="KW-0862">Zinc</keyword>
<organism evidence="14 15">
    <name type="scientific">Chaetoceros tenuissimus</name>
    <dbReference type="NCBI Taxonomy" id="426638"/>
    <lineage>
        <taxon>Eukaryota</taxon>
        <taxon>Sar</taxon>
        <taxon>Stramenopiles</taxon>
        <taxon>Ochrophyta</taxon>
        <taxon>Bacillariophyta</taxon>
        <taxon>Coscinodiscophyceae</taxon>
        <taxon>Chaetocerotophycidae</taxon>
        <taxon>Chaetocerotales</taxon>
        <taxon>Chaetocerotaceae</taxon>
        <taxon>Chaetoceros</taxon>
    </lineage>
</organism>
<evidence type="ECO:0000256" key="11">
    <source>
        <dbReference type="SAM" id="Coils"/>
    </source>
</evidence>
<feature type="region of interest" description="Disordered" evidence="12">
    <location>
        <begin position="1"/>
        <end position="78"/>
    </location>
</feature>
<dbReference type="PRINTS" id="PR00056">
    <property type="entry name" value="HSFDOMAIN"/>
</dbReference>
<feature type="coiled-coil region" evidence="11">
    <location>
        <begin position="436"/>
        <end position="477"/>
    </location>
</feature>
<dbReference type="FunFam" id="1.10.10.10:FF:000027">
    <property type="entry name" value="Heat shock transcription factor 1"/>
    <property type="match status" value="1"/>
</dbReference>
<feature type="compositionally biased region" description="Basic residues" evidence="12">
    <location>
        <begin position="234"/>
        <end position="249"/>
    </location>
</feature>
<reference evidence="14 15" key="1">
    <citation type="journal article" date="2021" name="Sci. Rep.">
        <title>The genome of the diatom Chaetoceros tenuissimus carries an ancient integrated fragment of an extant virus.</title>
        <authorList>
            <person name="Hongo Y."/>
            <person name="Kimura K."/>
            <person name="Takaki Y."/>
            <person name="Yoshida Y."/>
            <person name="Baba S."/>
            <person name="Kobayashi G."/>
            <person name="Nagasaki K."/>
            <person name="Hano T."/>
            <person name="Tomaru Y."/>
        </authorList>
    </citation>
    <scope>NUCLEOTIDE SEQUENCE [LARGE SCALE GENOMIC DNA]</scope>
    <source>
        <strain evidence="14 15">NIES-3715</strain>
    </source>
</reference>
<feature type="region of interest" description="Disordered" evidence="12">
    <location>
        <begin position="222"/>
        <end position="249"/>
    </location>
</feature>
<keyword evidence="11" id="KW-0175">Coiled coil</keyword>
<feature type="compositionally biased region" description="Basic and acidic residues" evidence="12">
    <location>
        <begin position="66"/>
        <end position="78"/>
    </location>
</feature>